<dbReference type="PANTHER" id="PTHR47532">
    <property type="entry name" value="RETINAL-BINDING PROTEIN"/>
    <property type="match status" value="1"/>
</dbReference>
<feature type="compositionally biased region" description="Polar residues" evidence="1">
    <location>
        <begin position="435"/>
        <end position="445"/>
    </location>
</feature>
<reference evidence="3 4" key="1">
    <citation type="journal article" date="2018" name="Cell">
        <title>The Chara Genome: Secondary Complexity and Implications for Plant Terrestrialization.</title>
        <authorList>
            <person name="Nishiyama T."/>
            <person name="Sakayama H."/>
            <person name="Vries J.D."/>
            <person name="Buschmann H."/>
            <person name="Saint-Marcoux D."/>
            <person name="Ullrich K.K."/>
            <person name="Haas F.B."/>
            <person name="Vanderstraeten L."/>
            <person name="Becker D."/>
            <person name="Lang D."/>
            <person name="Vosolsobe S."/>
            <person name="Rombauts S."/>
            <person name="Wilhelmsson P.K.I."/>
            <person name="Janitza P."/>
            <person name="Kern R."/>
            <person name="Heyl A."/>
            <person name="Rumpler F."/>
            <person name="Villalobos L.I.A.C."/>
            <person name="Clay J.M."/>
            <person name="Skokan R."/>
            <person name="Toyoda A."/>
            <person name="Suzuki Y."/>
            <person name="Kagoshima H."/>
            <person name="Schijlen E."/>
            <person name="Tajeshwar N."/>
            <person name="Catarino B."/>
            <person name="Hetherington A.J."/>
            <person name="Saltykova A."/>
            <person name="Bonnot C."/>
            <person name="Breuninger H."/>
            <person name="Symeonidi A."/>
            <person name="Radhakrishnan G.V."/>
            <person name="Van Nieuwerburgh F."/>
            <person name="Deforce D."/>
            <person name="Chang C."/>
            <person name="Karol K.G."/>
            <person name="Hedrich R."/>
            <person name="Ulvskov P."/>
            <person name="Glockner G."/>
            <person name="Delwiche C.F."/>
            <person name="Petrasek J."/>
            <person name="Van de Peer Y."/>
            <person name="Friml J."/>
            <person name="Beilby M."/>
            <person name="Dolan L."/>
            <person name="Kohara Y."/>
            <person name="Sugano S."/>
            <person name="Fujiyama A."/>
            <person name="Delaux P.-M."/>
            <person name="Quint M."/>
            <person name="TheiBen G."/>
            <person name="Hagemann M."/>
            <person name="Harholt J."/>
            <person name="Dunand C."/>
            <person name="Zachgo S."/>
            <person name="Langdale J."/>
            <person name="Maumus F."/>
            <person name="Straeten D.V.D."/>
            <person name="Gould S.B."/>
            <person name="Rensing S.A."/>
        </authorList>
    </citation>
    <scope>NUCLEOTIDE SEQUENCE [LARGE SCALE GENOMIC DNA]</scope>
    <source>
        <strain evidence="3 4">S276</strain>
    </source>
</reference>
<dbReference type="PANTHER" id="PTHR47532:SF1">
    <property type="entry name" value="RETINAL-BINDING PROTEIN"/>
    <property type="match status" value="1"/>
</dbReference>
<dbReference type="Proteomes" id="UP000265515">
    <property type="component" value="Unassembled WGS sequence"/>
</dbReference>
<accession>A0A388JM33</accession>
<dbReference type="OrthoDB" id="1434354at2759"/>
<dbReference type="SUPFAM" id="SSF101576">
    <property type="entry name" value="Supernatant protein factor (SPF), C-terminal domain"/>
    <property type="match status" value="1"/>
</dbReference>
<evidence type="ECO:0000256" key="1">
    <source>
        <dbReference type="SAM" id="MobiDB-lite"/>
    </source>
</evidence>
<dbReference type="Gene3D" id="2.60.120.680">
    <property type="entry name" value="GOLD domain"/>
    <property type="match status" value="1"/>
</dbReference>
<dbReference type="OMA" id="NDDHGPM"/>
<feature type="compositionally biased region" description="Basic and acidic residues" evidence="1">
    <location>
        <begin position="503"/>
        <end position="515"/>
    </location>
</feature>
<dbReference type="AlphaFoldDB" id="A0A388JM33"/>
<gene>
    <name evidence="3" type="ORF">CBR_g279</name>
</gene>
<evidence type="ECO:0000259" key="2">
    <source>
        <dbReference type="PROSITE" id="PS50866"/>
    </source>
</evidence>
<evidence type="ECO:0000313" key="3">
    <source>
        <dbReference type="EMBL" id="GBG58880.1"/>
    </source>
</evidence>
<dbReference type="EMBL" id="BFEA01000001">
    <property type="protein sequence ID" value="GBG58880.1"/>
    <property type="molecule type" value="Genomic_DNA"/>
</dbReference>
<name>A0A388JM33_CHABU</name>
<feature type="region of interest" description="Disordered" evidence="1">
    <location>
        <begin position="435"/>
        <end position="529"/>
    </location>
</feature>
<dbReference type="Gramene" id="GBG58880">
    <property type="protein sequence ID" value="GBG58880"/>
    <property type="gene ID" value="CBR_g279"/>
</dbReference>
<keyword evidence="4" id="KW-1185">Reference proteome</keyword>
<feature type="domain" description="GOLD" evidence="2">
    <location>
        <begin position="341"/>
        <end position="429"/>
    </location>
</feature>
<proteinExistence type="predicted"/>
<dbReference type="InterPro" id="IPR036598">
    <property type="entry name" value="GOLD_dom_sf"/>
</dbReference>
<dbReference type="PROSITE" id="PS50866">
    <property type="entry name" value="GOLD"/>
    <property type="match status" value="1"/>
</dbReference>
<feature type="compositionally biased region" description="Acidic residues" evidence="1">
    <location>
        <begin position="456"/>
        <end position="469"/>
    </location>
</feature>
<dbReference type="InterPro" id="IPR009038">
    <property type="entry name" value="GOLD_dom"/>
</dbReference>
<comment type="caution">
    <text evidence="3">The sequence shown here is derived from an EMBL/GenBank/DDBJ whole genome shotgun (WGS) entry which is preliminary data.</text>
</comment>
<evidence type="ECO:0000313" key="4">
    <source>
        <dbReference type="Proteomes" id="UP000265515"/>
    </source>
</evidence>
<protein>
    <recommendedName>
        <fullName evidence="2">GOLD domain-containing protein</fullName>
    </recommendedName>
</protein>
<organism evidence="3 4">
    <name type="scientific">Chara braunii</name>
    <name type="common">Braun's stonewort</name>
    <dbReference type="NCBI Taxonomy" id="69332"/>
    <lineage>
        <taxon>Eukaryota</taxon>
        <taxon>Viridiplantae</taxon>
        <taxon>Streptophyta</taxon>
        <taxon>Charophyceae</taxon>
        <taxon>Charales</taxon>
        <taxon>Characeae</taxon>
        <taxon>Chara</taxon>
    </lineage>
</organism>
<feature type="compositionally biased region" description="Basic and acidic residues" evidence="1">
    <location>
        <begin position="446"/>
        <end position="455"/>
    </location>
</feature>
<sequence length="529" mass="59785">MAASTAGLVPITRGYLAKFYDRYPFEPISAEVGRLRDRLHVMCDRYDALRRRIAGEDDHLVQKLLIRPPRKIDENLWRQREQIEEIVNLLDAKNLPCALRDSGQESVTSTKLAQERERMKDVMLCSLNNIISFQAASQRKIADMVFTYLPKDFRGTLIRQQRERSERRREAEVEALIASGASIRERYQLLWNQQMDRRRTLAQLGSATGVFKALVKYLGGVPQVLLDFVRQINDHNGPMEEQRDRYGPPLYELTAFLNQIFVFLSLWWKTFEDAEASGRTAESLELLTASATIYSAELKRFLHFIGEVFDKSPFLISAEEAIEVQGAAPVEEFKTVVIARGDNFKVDLVVEAEGSMVAWEFRTDAGKDLGFTVEFVDMVSGMKMPILPYQRYEAHQGHFYTTGSGSYRLVWDNSYSTFYGKSLRYKADAVPPMLLQSTKSSTGRSNSERQTKGEGEGEGEEEQEEDGAVGEEGGKGNTSQTSTSARVVAPVTAAASSGLSSDVHTERERERERGCQWRGGYRPDSVEGV</sequence>